<comment type="caution">
    <text evidence="1">The sequence shown here is derived from an EMBL/GenBank/DDBJ whole genome shotgun (WGS) entry which is preliminary data.</text>
</comment>
<evidence type="ECO:0000313" key="2">
    <source>
        <dbReference type="Proteomes" id="UP001218218"/>
    </source>
</evidence>
<reference evidence="1" key="1">
    <citation type="submission" date="2023-03" db="EMBL/GenBank/DDBJ databases">
        <title>Massive genome expansion in bonnet fungi (Mycena s.s.) driven by repeated elements and novel gene families across ecological guilds.</title>
        <authorList>
            <consortium name="Lawrence Berkeley National Laboratory"/>
            <person name="Harder C.B."/>
            <person name="Miyauchi S."/>
            <person name="Viragh M."/>
            <person name="Kuo A."/>
            <person name="Thoen E."/>
            <person name="Andreopoulos B."/>
            <person name="Lu D."/>
            <person name="Skrede I."/>
            <person name="Drula E."/>
            <person name="Henrissat B."/>
            <person name="Morin E."/>
            <person name="Kohler A."/>
            <person name="Barry K."/>
            <person name="LaButti K."/>
            <person name="Morin E."/>
            <person name="Salamov A."/>
            <person name="Lipzen A."/>
            <person name="Mereny Z."/>
            <person name="Hegedus B."/>
            <person name="Baldrian P."/>
            <person name="Stursova M."/>
            <person name="Weitz H."/>
            <person name="Taylor A."/>
            <person name="Grigoriev I.V."/>
            <person name="Nagy L.G."/>
            <person name="Martin F."/>
            <person name="Kauserud H."/>
        </authorList>
    </citation>
    <scope>NUCLEOTIDE SEQUENCE</scope>
    <source>
        <strain evidence="1">CBHHK002</strain>
    </source>
</reference>
<keyword evidence="2" id="KW-1185">Reference proteome</keyword>
<evidence type="ECO:0000313" key="1">
    <source>
        <dbReference type="EMBL" id="KAJ7366161.1"/>
    </source>
</evidence>
<accession>A0AAD7AQJ2</accession>
<organism evidence="1 2">
    <name type="scientific">Mycena albidolilacea</name>
    <dbReference type="NCBI Taxonomy" id="1033008"/>
    <lineage>
        <taxon>Eukaryota</taxon>
        <taxon>Fungi</taxon>
        <taxon>Dikarya</taxon>
        <taxon>Basidiomycota</taxon>
        <taxon>Agaricomycotina</taxon>
        <taxon>Agaricomycetes</taxon>
        <taxon>Agaricomycetidae</taxon>
        <taxon>Agaricales</taxon>
        <taxon>Marasmiineae</taxon>
        <taxon>Mycenaceae</taxon>
        <taxon>Mycena</taxon>
    </lineage>
</organism>
<dbReference type="Proteomes" id="UP001218218">
    <property type="component" value="Unassembled WGS sequence"/>
</dbReference>
<proteinExistence type="predicted"/>
<name>A0AAD7AQJ2_9AGAR</name>
<gene>
    <name evidence="1" type="ORF">DFH08DRAFT_929153</name>
</gene>
<protein>
    <submittedName>
        <fullName evidence="1">Uncharacterized protein</fullName>
    </submittedName>
</protein>
<sequence>MSNPYSQGGWTNTTTLSAGSSHSIPPQHSIYGALPFPTQRSAFSASMFTSSFRFTSLSPTTCILNSAVSSTHSHPTDPAYFRITTDVPTVGFTAVHNSANEPMVIIEWAKQPVVEIRDILSKRRAAQWLVLSEDKSYRTMSFGRKTFVWAPYGESICLYAAGLGAPQIYARVSRSREDNGAITLELTEEAIRLGLLEVTVTAAILLQCGRGID</sequence>
<dbReference type="EMBL" id="JARIHO010000002">
    <property type="protein sequence ID" value="KAJ7366161.1"/>
    <property type="molecule type" value="Genomic_DNA"/>
</dbReference>
<dbReference type="AlphaFoldDB" id="A0AAD7AQJ2"/>